<dbReference type="Gene3D" id="1.20.120.160">
    <property type="entry name" value="HPT domain"/>
    <property type="match status" value="1"/>
</dbReference>
<accession>A0A1M6E0C6</accession>
<dbReference type="Proteomes" id="UP000184225">
    <property type="component" value="Unassembled WGS sequence"/>
</dbReference>
<dbReference type="InterPro" id="IPR036641">
    <property type="entry name" value="HPT_dom_sf"/>
</dbReference>
<gene>
    <name evidence="1" type="ORF">SAMN04488096_104282</name>
</gene>
<dbReference type="RefSeq" id="WP_073149955.1">
    <property type="nucleotide sequence ID" value="NZ_FQYY01000004.1"/>
</dbReference>
<proteinExistence type="predicted"/>
<dbReference type="AlphaFoldDB" id="A0A1M6E0C6"/>
<dbReference type="OrthoDB" id="7478530at2"/>
<dbReference type="STRING" id="579105.SAMN04488096_104282"/>
<organism evidence="1 2">
    <name type="scientific">Mesonia phycicola</name>
    <dbReference type="NCBI Taxonomy" id="579105"/>
    <lineage>
        <taxon>Bacteria</taxon>
        <taxon>Pseudomonadati</taxon>
        <taxon>Bacteroidota</taxon>
        <taxon>Flavobacteriia</taxon>
        <taxon>Flavobacteriales</taxon>
        <taxon>Flavobacteriaceae</taxon>
        <taxon>Mesonia</taxon>
    </lineage>
</organism>
<reference evidence="1 2" key="1">
    <citation type="submission" date="2016-11" db="EMBL/GenBank/DDBJ databases">
        <authorList>
            <person name="Jaros S."/>
            <person name="Januszkiewicz K."/>
            <person name="Wedrychowicz H."/>
        </authorList>
    </citation>
    <scope>NUCLEOTIDE SEQUENCE [LARGE SCALE GENOMIC DNA]</scope>
    <source>
        <strain evidence="1 2">DSM 21425</strain>
    </source>
</reference>
<dbReference type="GO" id="GO:0000160">
    <property type="term" value="P:phosphorelay signal transduction system"/>
    <property type="evidence" value="ECO:0007669"/>
    <property type="project" value="InterPro"/>
</dbReference>
<protein>
    <submittedName>
        <fullName evidence="1">HPt (Histidine-containing phosphotransfer) domain-containing protein</fullName>
    </submittedName>
</protein>
<keyword evidence="2" id="KW-1185">Reference proteome</keyword>
<sequence>MKPYNLEELRLLADGDEDFFIEMLKTFTEELPNDIIEMNNAIDNGNASLAYQVAHKMKPNLQMFGLDLGQHIKVLEQWFKSSLQLEEVLPHAKTISSKVNLVCSELKQDYNL</sequence>
<name>A0A1M6E0C6_9FLAO</name>
<dbReference type="EMBL" id="FQYY01000004">
    <property type="protein sequence ID" value="SHI78957.1"/>
    <property type="molecule type" value="Genomic_DNA"/>
</dbReference>
<evidence type="ECO:0000313" key="2">
    <source>
        <dbReference type="Proteomes" id="UP000184225"/>
    </source>
</evidence>
<evidence type="ECO:0000313" key="1">
    <source>
        <dbReference type="EMBL" id="SHI78957.1"/>
    </source>
</evidence>
<dbReference type="SUPFAM" id="SSF47226">
    <property type="entry name" value="Histidine-containing phosphotransfer domain, HPT domain"/>
    <property type="match status" value="1"/>
</dbReference>